<feature type="site" description="Important for catalytic activity, responsible for pKa modulation of the active site Glu and correct orientation of both the proton donor and substrate" evidence="9">
    <location>
        <position position="153"/>
    </location>
</feature>
<keyword evidence="6 7" id="KW-0326">Glycosidase</keyword>
<proteinExistence type="inferred from homology"/>
<dbReference type="Pfam" id="PF04616">
    <property type="entry name" value="Glyco_hydro_43"/>
    <property type="match status" value="1"/>
</dbReference>
<comment type="catalytic activity">
    <reaction evidence="1 7">
        <text>Endohydrolysis of (1-&gt;5)-alpha-arabinofuranosidic linkages in (1-&gt;5)-arabinans.</text>
        <dbReference type="EC" id="3.2.1.99"/>
    </reaction>
</comment>
<name>A0A2T2NKJ1_CORCC</name>
<comment type="similarity">
    <text evidence="3 7">Belongs to the glycosyl hydrolase 43 family.</text>
</comment>
<evidence type="ECO:0000256" key="3">
    <source>
        <dbReference type="ARBA" id="ARBA00009865"/>
    </source>
</evidence>
<feature type="signal peptide" evidence="10">
    <location>
        <begin position="1"/>
        <end position="21"/>
    </location>
</feature>
<dbReference type="InterPro" id="IPR050727">
    <property type="entry name" value="GH43_arabinanases"/>
</dbReference>
<evidence type="ECO:0000256" key="5">
    <source>
        <dbReference type="ARBA" id="ARBA00022801"/>
    </source>
</evidence>
<organism evidence="11 12">
    <name type="scientific">Corynespora cassiicola Philippines</name>
    <dbReference type="NCBI Taxonomy" id="1448308"/>
    <lineage>
        <taxon>Eukaryota</taxon>
        <taxon>Fungi</taxon>
        <taxon>Dikarya</taxon>
        <taxon>Ascomycota</taxon>
        <taxon>Pezizomycotina</taxon>
        <taxon>Dothideomycetes</taxon>
        <taxon>Pleosporomycetidae</taxon>
        <taxon>Pleosporales</taxon>
        <taxon>Corynesporascaceae</taxon>
        <taxon>Corynespora</taxon>
    </lineage>
</organism>
<dbReference type="UniPathway" id="UPA00667"/>
<dbReference type="AlphaFoldDB" id="A0A2T2NKJ1"/>
<feature type="chain" id="PRO_5015718446" description="Arabinan endo-1,5-alpha-L-arabinosidase" evidence="10">
    <location>
        <begin position="22"/>
        <end position="343"/>
    </location>
</feature>
<evidence type="ECO:0000256" key="4">
    <source>
        <dbReference type="ARBA" id="ARBA00012586"/>
    </source>
</evidence>
<evidence type="ECO:0000256" key="9">
    <source>
        <dbReference type="PIRSR" id="PIRSR606710-2"/>
    </source>
</evidence>
<dbReference type="EC" id="3.2.1.99" evidence="4 7"/>
<comment type="pathway">
    <text evidence="2 7">Glycan metabolism; L-arabinan degradation.</text>
</comment>
<protein>
    <recommendedName>
        <fullName evidence="4 7">Arabinan endo-1,5-alpha-L-arabinosidase</fullName>
        <ecNumber evidence="4 7">3.2.1.99</ecNumber>
    </recommendedName>
</protein>
<evidence type="ECO:0000313" key="12">
    <source>
        <dbReference type="Proteomes" id="UP000240883"/>
    </source>
</evidence>
<evidence type="ECO:0000256" key="6">
    <source>
        <dbReference type="ARBA" id="ARBA00023295"/>
    </source>
</evidence>
<feature type="active site" description="Proton acceptor" evidence="8">
    <location>
        <position position="38"/>
    </location>
</feature>
<keyword evidence="10" id="KW-0732">Signal</keyword>
<keyword evidence="5 7" id="KW-0378">Hydrolase</keyword>
<evidence type="ECO:0000256" key="8">
    <source>
        <dbReference type="PIRSR" id="PIRSR606710-1"/>
    </source>
</evidence>
<feature type="active site" description="Proton donor" evidence="8">
    <location>
        <position position="213"/>
    </location>
</feature>
<dbReference type="OrthoDB" id="195678at2759"/>
<dbReference type="InterPro" id="IPR016840">
    <property type="entry name" value="Glyco_hydro_43_endo_a_Ara-ase"/>
</dbReference>
<dbReference type="InterPro" id="IPR006710">
    <property type="entry name" value="Glyco_hydro_43"/>
</dbReference>
<dbReference type="PIRSF" id="PIRSF026534">
    <property type="entry name" value="Endo_alpha-L-arabinosidase"/>
    <property type="match status" value="1"/>
</dbReference>
<dbReference type="Proteomes" id="UP000240883">
    <property type="component" value="Unassembled WGS sequence"/>
</dbReference>
<evidence type="ECO:0000313" key="11">
    <source>
        <dbReference type="EMBL" id="PSN65954.1"/>
    </source>
</evidence>
<evidence type="ECO:0000256" key="7">
    <source>
        <dbReference type="PIRNR" id="PIRNR026534"/>
    </source>
</evidence>
<dbReference type="GO" id="GO:0031222">
    <property type="term" value="P:arabinan catabolic process"/>
    <property type="evidence" value="ECO:0007669"/>
    <property type="project" value="UniProtKB-UniPathway"/>
</dbReference>
<keyword evidence="12" id="KW-1185">Reference proteome</keyword>
<dbReference type="SUPFAM" id="SSF75005">
    <property type="entry name" value="Arabinanase/levansucrase/invertase"/>
    <property type="match status" value="1"/>
</dbReference>
<dbReference type="InterPro" id="IPR023296">
    <property type="entry name" value="Glyco_hydro_beta-prop_sf"/>
</dbReference>
<reference evidence="11 12" key="1">
    <citation type="journal article" date="2018" name="Front. Microbiol.">
        <title>Genome-Wide Analysis of Corynespora cassiicola Leaf Fall Disease Putative Effectors.</title>
        <authorList>
            <person name="Lopez D."/>
            <person name="Ribeiro S."/>
            <person name="Label P."/>
            <person name="Fumanal B."/>
            <person name="Venisse J.S."/>
            <person name="Kohler A."/>
            <person name="de Oliveira R.R."/>
            <person name="Labutti K."/>
            <person name="Lipzen A."/>
            <person name="Lail K."/>
            <person name="Bauer D."/>
            <person name="Ohm R.A."/>
            <person name="Barry K.W."/>
            <person name="Spatafora J."/>
            <person name="Grigoriev I.V."/>
            <person name="Martin F.M."/>
            <person name="Pujade-Renaud V."/>
        </authorList>
    </citation>
    <scope>NUCLEOTIDE SEQUENCE [LARGE SCALE GENOMIC DNA]</scope>
    <source>
        <strain evidence="11 12">Philippines</strain>
    </source>
</reference>
<evidence type="ECO:0000256" key="10">
    <source>
        <dbReference type="SAM" id="SignalP"/>
    </source>
</evidence>
<evidence type="ECO:0000256" key="1">
    <source>
        <dbReference type="ARBA" id="ARBA00000375"/>
    </source>
</evidence>
<gene>
    <name evidence="11" type="ORF">BS50DRAFT_677270</name>
</gene>
<dbReference type="GO" id="GO:0046558">
    <property type="term" value="F:arabinan endo-1,5-alpha-L-arabinosidase activity"/>
    <property type="evidence" value="ECO:0007669"/>
    <property type="project" value="UniProtKB-EC"/>
</dbReference>
<dbReference type="Gene3D" id="2.115.10.20">
    <property type="entry name" value="Glycosyl hydrolase domain, family 43"/>
    <property type="match status" value="1"/>
</dbReference>
<dbReference type="PANTHER" id="PTHR43301">
    <property type="entry name" value="ARABINAN ENDO-1,5-ALPHA-L-ARABINOSIDASE"/>
    <property type="match status" value="1"/>
</dbReference>
<dbReference type="EMBL" id="KZ678136">
    <property type="protein sequence ID" value="PSN65954.1"/>
    <property type="molecule type" value="Genomic_DNA"/>
</dbReference>
<evidence type="ECO:0000256" key="2">
    <source>
        <dbReference type="ARBA" id="ARBA00004834"/>
    </source>
</evidence>
<dbReference type="PANTHER" id="PTHR43301:SF3">
    <property type="entry name" value="ARABINAN ENDO-1,5-ALPHA-L-ARABINOSIDASE A-RELATED"/>
    <property type="match status" value="1"/>
</dbReference>
<sequence>MRNSNILSSLAFLCSAGYAAAAWPEPEPCTGNCTYIHDPALARRPDGTWLRFSTLGNIAIATAPSLTGPWEYEGAMLPEGTKIDTGIVGQELWAPDVFYVAEENKFYAYYSVSKSGSQSSDIGVATSESGMPGTWEDHGSVGVPKSGRYNLIDANFFRECDTCTNHWFFGSAWDGVFHTTLNDDHLTWSGVEPTQMLYNSTFPPNQDYPAIVEGGFLFWWPIDGKNVYFMFFSSGACCNNKDDLENPGDEYKILVCKGDSPTGPWKDKDGKDCRTENGGTLLLGSHGENVYAPGGQGVGVDPDTNRIFIYYHYANPKIGYEYAKFLFGFNYLDVSSGWPEITV</sequence>
<accession>A0A2T2NKJ1</accession>
<dbReference type="STRING" id="1448308.A0A2T2NKJ1"/>